<evidence type="ECO:0000256" key="9">
    <source>
        <dbReference type="SAM" id="Phobius"/>
    </source>
</evidence>
<dbReference type="Proteomes" id="UP000500767">
    <property type="component" value="Chromosome"/>
</dbReference>
<name>A0A6M8HHJ4_9PROT</name>
<dbReference type="GO" id="GO:0043190">
    <property type="term" value="C:ATP-binding cassette (ABC) transporter complex"/>
    <property type="evidence" value="ECO:0007669"/>
    <property type="project" value="InterPro"/>
</dbReference>
<dbReference type="GO" id="GO:0055085">
    <property type="term" value="P:transmembrane transport"/>
    <property type="evidence" value="ECO:0007669"/>
    <property type="project" value="InterPro"/>
</dbReference>
<feature type="transmembrane region" description="Helical" evidence="9">
    <location>
        <begin position="333"/>
        <end position="353"/>
    </location>
</feature>
<keyword evidence="5" id="KW-0997">Cell inner membrane</keyword>
<proteinExistence type="predicted"/>
<evidence type="ECO:0000256" key="4">
    <source>
        <dbReference type="ARBA" id="ARBA00022475"/>
    </source>
</evidence>
<reference evidence="10 11" key="1">
    <citation type="journal article" date="2014" name="World J. Microbiol. Biotechnol.">
        <title>Biodiversity and physiological characteristics of Antarctic and Arctic lichens-associated bacteria.</title>
        <authorList>
            <person name="Lee Y.M."/>
            <person name="Kim E.H."/>
            <person name="Lee H.K."/>
            <person name="Hong S.G."/>
        </authorList>
    </citation>
    <scope>NUCLEOTIDE SEQUENCE [LARGE SCALE GENOMIC DNA]</scope>
    <source>
        <strain evidence="10 11">PAMC 26569</strain>
    </source>
</reference>
<dbReference type="InterPro" id="IPR030922">
    <property type="entry name" value="LptF"/>
</dbReference>
<accession>A0A6M8HHJ4</accession>
<evidence type="ECO:0000256" key="7">
    <source>
        <dbReference type="ARBA" id="ARBA00022989"/>
    </source>
</evidence>
<gene>
    <name evidence="10" type="primary">lptF</name>
    <name evidence="10" type="ORF">HN018_00895</name>
</gene>
<feature type="transmembrane region" description="Helical" evidence="9">
    <location>
        <begin position="98"/>
        <end position="120"/>
    </location>
</feature>
<keyword evidence="4" id="KW-1003">Cell membrane</keyword>
<sequence>MIIHRYLVRELRNPLAVTLCILIALFASYTAAGFLSDAVNGLLPAGAIAELIGLKLLISLEVLIPAALYISVLFCLARLHGDSELAAMAALRVTQATVVRAVLTLSGSLAIVVAVLSLVVRPFAYERLHALSDRAATLLDLGAMEAGSFYVGKQGARVIFLGHRQPRGSSARDVFVKLRHSDRTEIIYAHLADELAQKTLVSGTEVYLTDAHIYELDYNDGRPDQVVQAKGLVVSPDGHAARAPGYSAVAATSAHLFNSRSDEDVAELQWRLSTPLSTLLLGLVAIPLSRSGPRQAKYSLYLNALLIYFTYYLLCTSARTWVQHGIIGRVPGIWWAPAILALFVIVTIGWSRFRMAFGRATA</sequence>
<evidence type="ECO:0000256" key="5">
    <source>
        <dbReference type="ARBA" id="ARBA00022519"/>
    </source>
</evidence>
<dbReference type="NCBIfam" id="TIGR04407">
    <property type="entry name" value="LptF_YjgP"/>
    <property type="match status" value="1"/>
</dbReference>
<feature type="transmembrane region" description="Helical" evidence="9">
    <location>
        <begin position="56"/>
        <end position="77"/>
    </location>
</feature>
<dbReference type="PANTHER" id="PTHR33529:SF7">
    <property type="entry name" value="LIPOPOLYSACCHARIDE EXPORT SYSTEM PERMEASE PROTEIN LPTF"/>
    <property type="match status" value="1"/>
</dbReference>
<keyword evidence="3" id="KW-0813">Transport</keyword>
<dbReference type="AlphaFoldDB" id="A0A6M8HHJ4"/>
<dbReference type="EMBL" id="CP053708">
    <property type="protein sequence ID" value="QKE88799.1"/>
    <property type="molecule type" value="Genomic_DNA"/>
</dbReference>
<dbReference type="Pfam" id="PF03739">
    <property type="entry name" value="LptF_LptG"/>
    <property type="match status" value="1"/>
</dbReference>
<dbReference type="KEGG" id="lck:HN018_00895"/>
<dbReference type="PANTHER" id="PTHR33529">
    <property type="entry name" value="SLR0882 PROTEIN-RELATED"/>
    <property type="match status" value="1"/>
</dbReference>
<evidence type="ECO:0000313" key="10">
    <source>
        <dbReference type="EMBL" id="QKE88799.1"/>
    </source>
</evidence>
<keyword evidence="6 9" id="KW-0812">Transmembrane</keyword>
<keyword evidence="8 9" id="KW-0472">Membrane</keyword>
<evidence type="ECO:0000256" key="8">
    <source>
        <dbReference type="ARBA" id="ARBA00023136"/>
    </source>
</evidence>
<dbReference type="GO" id="GO:0015920">
    <property type="term" value="P:lipopolysaccharide transport"/>
    <property type="evidence" value="ECO:0007669"/>
    <property type="project" value="TreeGrafter"/>
</dbReference>
<dbReference type="InterPro" id="IPR005495">
    <property type="entry name" value="LptG/LptF_permease"/>
</dbReference>
<dbReference type="RefSeq" id="WP_171832761.1">
    <property type="nucleotide sequence ID" value="NZ_CP053708.1"/>
</dbReference>
<evidence type="ECO:0000256" key="1">
    <source>
        <dbReference type="ARBA" id="ARBA00004429"/>
    </source>
</evidence>
<comment type="subcellular location">
    <subcellularLocation>
        <location evidence="1">Cell inner membrane</location>
        <topology evidence="1">Multi-pass membrane protein</topology>
    </subcellularLocation>
</comment>
<evidence type="ECO:0000256" key="3">
    <source>
        <dbReference type="ARBA" id="ARBA00022448"/>
    </source>
</evidence>
<keyword evidence="7 9" id="KW-1133">Transmembrane helix</keyword>
<organism evidence="10 11">
    <name type="scientific">Lichenicola cladoniae</name>
    <dbReference type="NCBI Taxonomy" id="1484109"/>
    <lineage>
        <taxon>Bacteria</taxon>
        <taxon>Pseudomonadati</taxon>
        <taxon>Pseudomonadota</taxon>
        <taxon>Alphaproteobacteria</taxon>
        <taxon>Acetobacterales</taxon>
        <taxon>Acetobacteraceae</taxon>
        <taxon>Lichenicola</taxon>
    </lineage>
</organism>
<protein>
    <recommendedName>
        <fullName evidence="2">Lipopolysaccharide export system permease protein LptF</fullName>
    </recommendedName>
</protein>
<keyword evidence="11" id="KW-1185">Reference proteome</keyword>
<evidence type="ECO:0000313" key="11">
    <source>
        <dbReference type="Proteomes" id="UP000500767"/>
    </source>
</evidence>
<evidence type="ECO:0000256" key="2">
    <source>
        <dbReference type="ARBA" id="ARBA00014213"/>
    </source>
</evidence>
<feature type="transmembrane region" description="Helical" evidence="9">
    <location>
        <begin position="300"/>
        <end position="321"/>
    </location>
</feature>
<evidence type="ECO:0000256" key="6">
    <source>
        <dbReference type="ARBA" id="ARBA00022692"/>
    </source>
</evidence>